<protein>
    <recommendedName>
        <fullName evidence="6">YqaJ viral recombinase domain-containing protein</fullName>
    </recommendedName>
</protein>
<dbReference type="Proteomes" id="UP000051500">
    <property type="component" value="Unassembled WGS sequence"/>
</dbReference>
<sequence length="321" mass="37164">MNKSISVTEKRHRYIGGSDIPILMEISFFKSRMELLKEKAGLVKNEFQGNEYTEYGNLLEPKIREYINQSYKGDPFKEDSFIGVLSPSDGESLDFRCNVDGINKDSVLEIKTTSNVKTKLEDYKTYLVQLLFYMVNAKKHKGILAVYERSDFSIPETIDEAKLKVYEIKLSDYEEMVDEILESVARFQQDLMALKENPSMTEEDFMPALIVENSKKIVALENQLKGFKKLEAELKAVKEELFEAMKAYGVRKWSTPNGVSFSRVDETQSIKKVIDEESLKVSHPRIYKKYLMEKVSKRKGYVRITINENNVNNEFKVEKGE</sequence>
<dbReference type="EMBL" id="JQBZ01000025">
    <property type="protein sequence ID" value="KRN88736.1"/>
    <property type="molecule type" value="Genomic_DNA"/>
</dbReference>
<accession>A0A0R2KH73</accession>
<proteinExistence type="predicted"/>
<evidence type="ECO:0000256" key="5">
    <source>
        <dbReference type="SAM" id="Coils"/>
    </source>
</evidence>
<keyword evidence="1" id="KW-0547">Nucleotide-binding</keyword>
<evidence type="ECO:0000256" key="1">
    <source>
        <dbReference type="ARBA" id="ARBA00022741"/>
    </source>
</evidence>
<dbReference type="AlphaFoldDB" id="A0A0R2KH73"/>
<dbReference type="SUPFAM" id="SSF52980">
    <property type="entry name" value="Restriction endonuclease-like"/>
    <property type="match status" value="1"/>
</dbReference>
<evidence type="ECO:0000259" key="6">
    <source>
        <dbReference type="Pfam" id="PF09588"/>
    </source>
</evidence>
<keyword evidence="5" id="KW-0175">Coiled coil</keyword>
<feature type="domain" description="YqaJ viral recombinase" evidence="6">
    <location>
        <begin position="10"/>
        <end position="135"/>
    </location>
</feature>
<dbReference type="STRING" id="1122146.IV53_GL000704"/>
<evidence type="ECO:0000256" key="3">
    <source>
        <dbReference type="ARBA" id="ARBA00022806"/>
    </source>
</evidence>
<dbReference type="Pfam" id="PF09588">
    <property type="entry name" value="YqaJ"/>
    <property type="match status" value="1"/>
</dbReference>
<keyword evidence="4" id="KW-0067">ATP-binding</keyword>
<dbReference type="OrthoDB" id="46225at2"/>
<reference evidence="7 8" key="1">
    <citation type="journal article" date="2015" name="Genome Announc.">
        <title>Expanding the biotechnology potential of lactobacilli through comparative genomics of 213 strains and associated genera.</title>
        <authorList>
            <person name="Sun Z."/>
            <person name="Harris H.M."/>
            <person name="McCann A."/>
            <person name="Guo C."/>
            <person name="Argimon S."/>
            <person name="Zhang W."/>
            <person name="Yang X."/>
            <person name="Jeffery I.B."/>
            <person name="Cooney J.C."/>
            <person name="Kagawa T.F."/>
            <person name="Liu W."/>
            <person name="Song Y."/>
            <person name="Salvetti E."/>
            <person name="Wrobel A."/>
            <person name="Rasinkangas P."/>
            <person name="Parkhill J."/>
            <person name="Rea M.C."/>
            <person name="O'Sullivan O."/>
            <person name="Ritari J."/>
            <person name="Douillard F.P."/>
            <person name="Paul Ross R."/>
            <person name="Yang R."/>
            <person name="Briner A.E."/>
            <person name="Felis G.E."/>
            <person name="de Vos W.M."/>
            <person name="Barrangou R."/>
            <person name="Klaenhammer T.R."/>
            <person name="Caufield P.W."/>
            <person name="Cui Y."/>
            <person name="Zhang H."/>
            <person name="O'Toole P.W."/>
        </authorList>
    </citation>
    <scope>NUCLEOTIDE SEQUENCE [LARGE SCALE GENOMIC DNA]</scope>
    <source>
        <strain evidence="7 8">DSM 22408</strain>
    </source>
</reference>
<dbReference type="eggNOG" id="COG5377">
    <property type="taxonomic scope" value="Bacteria"/>
</dbReference>
<evidence type="ECO:0000313" key="7">
    <source>
        <dbReference type="EMBL" id="KRN88736.1"/>
    </source>
</evidence>
<dbReference type="RefSeq" id="WP_027107148.1">
    <property type="nucleotide sequence ID" value="NZ_JQBZ01000025.1"/>
</dbReference>
<gene>
    <name evidence="7" type="ORF">IV53_GL000704</name>
</gene>
<evidence type="ECO:0000256" key="2">
    <source>
        <dbReference type="ARBA" id="ARBA00022801"/>
    </source>
</evidence>
<dbReference type="InterPro" id="IPR019080">
    <property type="entry name" value="YqaJ_viral_recombinase"/>
</dbReference>
<feature type="coiled-coil region" evidence="5">
    <location>
        <begin position="163"/>
        <end position="247"/>
    </location>
</feature>
<dbReference type="InterPro" id="IPR011604">
    <property type="entry name" value="PDDEXK-like_dom_sf"/>
</dbReference>
<comment type="caution">
    <text evidence="7">The sequence shown here is derived from an EMBL/GenBank/DDBJ whole genome shotgun (WGS) entry which is preliminary data.</text>
</comment>
<dbReference type="GO" id="GO:0016787">
    <property type="term" value="F:hydrolase activity"/>
    <property type="evidence" value="ECO:0007669"/>
    <property type="project" value="UniProtKB-KW"/>
</dbReference>
<dbReference type="PATRIC" id="fig|1122146.4.peg.733"/>
<dbReference type="InterPro" id="IPR011335">
    <property type="entry name" value="Restrct_endonuc-II-like"/>
</dbReference>
<keyword evidence="3" id="KW-0347">Helicase</keyword>
<evidence type="ECO:0000313" key="8">
    <source>
        <dbReference type="Proteomes" id="UP000051500"/>
    </source>
</evidence>
<keyword evidence="2" id="KW-0378">Hydrolase</keyword>
<dbReference type="GO" id="GO:0005524">
    <property type="term" value="F:ATP binding"/>
    <property type="evidence" value="ECO:0007669"/>
    <property type="project" value="UniProtKB-KW"/>
</dbReference>
<evidence type="ECO:0000256" key="4">
    <source>
        <dbReference type="ARBA" id="ARBA00022840"/>
    </source>
</evidence>
<organism evidence="7 8">
    <name type="scientific">Ligilactobacillus ceti DSM 22408</name>
    <dbReference type="NCBI Taxonomy" id="1122146"/>
    <lineage>
        <taxon>Bacteria</taxon>
        <taxon>Bacillati</taxon>
        <taxon>Bacillota</taxon>
        <taxon>Bacilli</taxon>
        <taxon>Lactobacillales</taxon>
        <taxon>Lactobacillaceae</taxon>
        <taxon>Ligilactobacillus</taxon>
    </lineage>
</organism>
<name>A0A0R2KH73_9LACO</name>
<dbReference type="Gene3D" id="3.90.320.10">
    <property type="match status" value="1"/>
</dbReference>
<keyword evidence="8" id="KW-1185">Reference proteome</keyword>
<dbReference type="GO" id="GO:0004386">
    <property type="term" value="F:helicase activity"/>
    <property type="evidence" value="ECO:0007669"/>
    <property type="project" value="UniProtKB-KW"/>
</dbReference>